<sequence>MQQTMQLHLIAKQLAFYHPSGDSSNQLSSQKKQVFVLKELKFSELFCRTLQNAGYDEITGGRISSRICNCVLDRTGMFLRIMLGSIARFVAAFLQQPVGLVMTVINAVANFCSRTRAFEIVLWLDRLFFNQTTRGFIL</sequence>
<evidence type="ECO:0000313" key="1">
    <source>
        <dbReference type="EMBL" id="KZM92974.1"/>
    </source>
</evidence>
<dbReference type="EMBL" id="CP093347">
    <property type="protein sequence ID" value="WOG99218.1"/>
    <property type="molecule type" value="Genomic_DNA"/>
</dbReference>
<dbReference type="Proteomes" id="UP000077755">
    <property type="component" value="Chromosome 5"/>
</dbReference>
<evidence type="ECO:0000313" key="2">
    <source>
        <dbReference type="EMBL" id="WOG99218.1"/>
    </source>
</evidence>
<evidence type="ECO:0000313" key="3">
    <source>
        <dbReference type="Proteomes" id="UP000077755"/>
    </source>
</evidence>
<reference evidence="1" key="1">
    <citation type="journal article" date="2016" name="Nat. Genet.">
        <title>A high-quality carrot genome assembly provides new insights into carotenoid accumulation and asterid genome evolution.</title>
        <authorList>
            <person name="Iorizzo M."/>
            <person name="Ellison S."/>
            <person name="Senalik D."/>
            <person name="Zeng P."/>
            <person name="Satapoomin P."/>
            <person name="Huang J."/>
            <person name="Bowman M."/>
            <person name="Iovene M."/>
            <person name="Sanseverino W."/>
            <person name="Cavagnaro P."/>
            <person name="Yildiz M."/>
            <person name="Macko-Podgorni A."/>
            <person name="Moranska E."/>
            <person name="Grzebelus E."/>
            <person name="Grzebelus D."/>
            <person name="Ashrafi H."/>
            <person name="Zheng Z."/>
            <person name="Cheng S."/>
            <person name="Spooner D."/>
            <person name="Van Deynze A."/>
            <person name="Simon P."/>
        </authorList>
    </citation>
    <scope>NUCLEOTIDE SEQUENCE [LARGE SCALE GENOMIC DNA]</scope>
    <source>
        <tissue evidence="1">Leaf</tissue>
    </source>
</reference>
<name>A0A164XBY5_DAUCS</name>
<organism evidence="1">
    <name type="scientific">Daucus carota subsp. sativus</name>
    <name type="common">Carrot</name>
    <dbReference type="NCBI Taxonomy" id="79200"/>
    <lineage>
        <taxon>Eukaryota</taxon>
        <taxon>Viridiplantae</taxon>
        <taxon>Streptophyta</taxon>
        <taxon>Embryophyta</taxon>
        <taxon>Tracheophyta</taxon>
        <taxon>Spermatophyta</taxon>
        <taxon>Magnoliopsida</taxon>
        <taxon>eudicotyledons</taxon>
        <taxon>Gunneridae</taxon>
        <taxon>Pentapetalae</taxon>
        <taxon>asterids</taxon>
        <taxon>campanulids</taxon>
        <taxon>Apiales</taxon>
        <taxon>Apiaceae</taxon>
        <taxon>Apioideae</taxon>
        <taxon>Scandiceae</taxon>
        <taxon>Daucinae</taxon>
        <taxon>Daucus</taxon>
        <taxon>Daucus sect. Daucus</taxon>
    </lineage>
</organism>
<proteinExistence type="predicted"/>
<gene>
    <name evidence="1" type="ORF">DCAR_016219</name>
    <name evidence="2" type="ORF">DCAR_0518566</name>
</gene>
<accession>A0A164XBY5</accession>
<dbReference type="Gramene" id="KZM92974">
    <property type="protein sequence ID" value="KZM92974"/>
    <property type="gene ID" value="DCAR_016219"/>
</dbReference>
<keyword evidence="3" id="KW-1185">Reference proteome</keyword>
<reference evidence="2" key="2">
    <citation type="submission" date="2022-03" db="EMBL/GenBank/DDBJ databases">
        <title>Draft title - Genomic analysis of global carrot germplasm unveils the trajectory of domestication and the origin of high carotenoid orange carrot.</title>
        <authorList>
            <person name="Iorizzo M."/>
            <person name="Ellison S."/>
            <person name="Senalik D."/>
            <person name="Macko-Podgorni A."/>
            <person name="Grzebelus D."/>
            <person name="Bostan H."/>
            <person name="Rolling W."/>
            <person name="Curaba J."/>
            <person name="Simon P."/>
        </authorList>
    </citation>
    <scope>NUCLEOTIDE SEQUENCE</scope>
    <source>
        <tissue evidence="2">Leaf</tissue>
    </source>
</reference>
<dbReference type="AlphaFoldDB" id="A0A164XBY5"/>
<dbReference type="EMBL" id="LNRQ01000005">
    <property type="protein sequence ID" value="KZM92974.1"/>
    <property type="molecule type" value="Genomic_DNA"/>
</dbReference>
<protein>
    <submittedName>
        <fullName evidence="1">Uncharacterized protein</fullName>
    </submittedName>
</protein>